<dbReference type="OrthoDB" id="39175at2759"/>
<comment type="caution">
    <text evidence="1">The sequence shown here is derived from an EMBL/GenBank/DDBJ whole genome shotgun (WGS) entry which is preliminary data.</text>
</comment>
<protein>
    <submittedName>
        <fullName evidence="1">Uncharacterized protein</fullName>
    </submittedName>
</protein>
<dbReference type="AlphaFoldDB" id="A0A2K0UUK5"/>
<reference evidence="1 2" key="1">
    <citation type="submission" date="2017-06" db="EMBL/GenBank/DDBJ databases">
        <title>Genome of Fusarium nygamai isolate CS10214.</title>
        <authorList>
            <person name="Gardiner D.M."/>
            <person name="Obanor F."/>
            <person name="Kazan K."/>
        </authorList>
    </citation>
    <scope>NUCLEOTIDE SEQUENCE [LARGE SCALE GENOMIC DNA]</scope>
    <source>
        <strain evidence="1 2">CS10214</strain>
    </source>
</reference>
<keyword evidence="2" id="KW-1185">Reference proteome</keyword>
<organism evidence="1 2">
    <name type="scientific">Gibberella nygamai</name>
    <name type="common">Bean root rot disease fungus</name>
    <name type="synonym">Fusarium nygamai</name>
    <dbReference type="NCBI Taxonomy" id="42673"/>
    <lineage>
        <taxon>Eukaryota</taxon>
        <taxon>Fungi</taxon>
        <taxon>Dikarya</taxon>
        <taxon>Ascomycota</taxon>
        <taxon>Pezizomycotina</taxon>
        <taxon>Sordariomycetes</taxon>
        <taxon>Hypocreomycetidae</taxon>
        <taxon>Hypocreales</taxon>
        <taxon>Nectriaceae</taxon>
        <taxon>Fusarium</taxon>
        <taxon>Fusarium fujikuroi species complex</taxon>
    </lineage>
</organism>
<evidence type="ECO:0000313" key="2">
    <source>
        <dbReference type="Proteomes" id="UP000236664"/>
    </source>
</evidence>
<evidence type="ECO:0000313" key="1">
    <source>
        <dbReference type="EMBL" id="PNP61435.1"/>
    </source>
</evidence>
<proteinExistence type="predicted"/>
<dbReference type="Proteomes" id="UP000236664">
    <property type="component" value="Unassembled WGS sequence"/>
</dbReference>
<accession>A0A2K0UUK5</accession>
<sequence>MLSCELSLEDLMPSPVDDEYITSSGLLPCPENIAAASLTASFNIHSNIFTAALRPPGSMPKQTYISSHLKDPQQRLVSLREQLQHLKYMLNTVPPAYGIWSKKATIPTVSTSATTTASTEGEEVGSI</sequence>
<name>A0A2K0UUK5_GIBNY</name>
<dbReference type="EMBL" id="MTQA01000298">
    <property type="protein sequence ID" value="PNP61435.1"/>
    <property type="molecule type" value="Genomic_DNA"/>
</dbReference>
<gene>
    <name evidence="1" type="ORF">FNYG_13830</name>
</gene>